<evidence type="ECO:0008006" key="4">
    <source>
        <dbReference type="Google" id="ProtNLM"/>
    </source>
</evidence>
<evidence type="ECO:0000313" key="2">
    <source>
        <dbReference type="EMBL" id="MBB3121990.1"/>
    </source>
</evidence>
<feature type="chain" id="PRO_5030524591" description="Transporter substrate-binding domain-containing protein" evidence="1">
    <location>
        <begin position="20"/>
        <end position="261"/>
    </location>
</feature>
<proteinExistence type="predicted"/>
<comment type="caution">
    <text evidence="2">The sequence shown here is derived from an EMBL/GenBank/DDBJ whole genome shotgun (WGS) entry which is preliminary data.</text>
</comment>
<evidence type="ECO:0000313" key="3">
    <source>
        <dbReference type="Proteomes" id="UP000541535"/>
    </source>
</evidence>
<dbReference type="Proteomes" id="UP000541535">
    <property type="component" value="Unassembled WGS sequence"/>
</dbReference>
<sequence>MPLLSLSISVLLAGHAAGACPTLRYGYTDKAVPPYYLGTGPKAPEPPGALAELARDAAASAHCPVQMVRMPPARLHQSLNAGAIDAMSLFAPEVVGELPNVVYPRDKQGKLDTARAMPLYTVVFVRAADHLPADADPVLTMRGRIIGVSQGAPHIKYLQSAGVDVDAGAANPDLNFEKLKRGRIDGFAISLSTPEDMDAPVAARYGLQFTRLRKPLLITNSWLALNRSYYESNRDEAETIWNWYGAHGRARLNVLLKKYGR</sequence>
<keyword evidence="3" id="KW-1185">Reference proteome</keyword>
<evidence type="ECO:0000256" key="1">
    <source>
        <dbReference type="SAM" id="SignalP"/>
    </source>
</evidence>
<dbReference type="EMBL" id="JACHXD010000022">
    <property type="protein sequence ID" value="MBB3121990.1"/>
    <property type="molecule type" value="Genomic_DNA"/>
</dbReference>
<name>A0A7W5BFM7_9BURK</name>
<organism evidence="2 3">
    <name type="scientific">Pseudoduganella violacea</name>
    <dbReference type="NCBI Taxonomy" id="1715466"/>
    <lineage>
        <taxon>Bacteria</taxon>
        <taxon>Pseudomonadati</taxon>
        <taxon>Pseudomonadota</taxon>
        <taxon>Betaproteobacteria</taxon>
        <taxon>Burkholderiales</taxon>
        <taxon>Oxalobacteraceae</taxon>
        <taxon>Telluria group</taxon>
        <taxon>Pseudoduganella</taxon>
    </lineage>
</organism>
<gene>
    <name evidence="2" type="ORF">FHS03_005085</name>
</gene>
<keyword evidence="1" id="KW-0732">Signal</keyword>
<dbReference type="RefSeq" id="WP_183443660.1">
    <property type="nucleotide sequence ID" value="NZ_JACHXD010000022.1"/>
</dbReference>
<dbReference type="SUPFAM" id="SSF53850">
    <property type="entry name" value="Periplasmic binding protein-like II"/>
    <property type="match status" value="1"/>
</dbReference>
<dbReference type="Gene3D" id="3.40.190.10">
    <property type="entry name" value="Periplasmic binding protein-like II"/>
    <property type="match status" value="2"/>
</dbReference>
<protein>
    <recommendedName>
        <fullName evidence="4">Transporter substrate-binding domain-containing protein</fullName>
    </recommendedName>
</protein>
<dbReference type="AlphaFoldDB" id="A0A7W5BFM7"/>
<feature type="signal peptide" evidence="1">
    <location>
        <begin position="1"/>
        <end position="19"/>
    </location>
</feature>
<accession>A0A7W5BFM7</accession>
<reference evidence="2 3" key="1">
    <citation type="submission" date="2020-08" db="EMBL/GenBank/DDBJ databases">
        <title>Genomic Encyclopedia of Type Strains, Phase III (KMG-III): the genomes of soil and plant-associated and newly described type strains.</title>
        <authorList>
            <person name="Whitman W."/>
        </authorList>
    </citation>
    <scope>NUCLEOTIDE SEQUENCE [LARGE SCALE GENOMIC DNA]</scope>
    <source>
        <strain evidence="2 3">CECT 8897</strain>
    </source>
</reference>